<dbReference type="Proteomes" id="UP001358193">
    <property type="component" value="Segment"/>
</dbReference>
<proteinExistence type="predicted"/>
<dbReference type="EMBL" id="OR769223">
    <property type="protein sequence ID" value="WQJ53944.1"/>
    <property type="molecule type" value="Genomic_DNA"/>
</dbReference>
<sequence length="394" mass="45502">MKNLKEYLEKQIDYSLEDGFIIETPYISQSKAAGYETDKLHLLRTGGKTKFYAENPGTLGDFIVKLTSGKDMNQGLLYKSDERIIIYKANKNINDSLKEDSEAINENQRNNTPLQKRKASIIKSIIAHEMDRSEEAIRQAFEEQGPWTAEWNSKTERVQNNHIKMVMDNTKLFAKQTNFDFNDDLENNDSLESQLANAPKRTIKLSVVYTQNESDANEATYMLTKYEELFNPNSKYAPYITYKFKVFNNKASLAFITFPDVMCVKAYIAQILFQNFFDGKIERSRLVAEQDVCDYMIDYLDSHEVMYDGEYEDSTYLSKHLLDLICDTMDLYGLFTEGESYTDSQLDENNGDFLTMEEYIEDQEEYSKIRSGYYDNRTGNAVAVSKWGGSVDGD</sequence>
<accession>A0ABZ0Z7C1</accession>
<evidence type="ECO:0000313" key="1">
    <source>
        <dbReference type="EMBL" id="WQJ53944.1"/>
    </source>
</evidence>
<evidence type="ECO:0000313" key="2">
    <source>
        <dbReference type="Proteomes" id="UP001358193"/>
    </source>
</evidence>
<organism evidence="1 2">
    <name type="scientific">phage Lak_Megaphage_Sonny</name>
    <dbReference type="NCBI Taxonomy" id="3109229"/>
    <lineage>
        <taxon>Viruses</taxon>
        <taxon>Duplodnaviria</taxon>
        <taxon>Heunggongvirae</taxon>
        <taxon>Uroviricota</taxon>
        <taxon>Caudoviricetes</taxon>
        <taxon>Caudoviricetes code 15 clade</taxon>
    </lineage>
</organism>
<name>A0ABZ0Z7C1_9CAUD</name>
<reference evidence="1 2" key="1">
    <citation type="submission" date="2023-11" db="EMBL/GenBank/DDBJ databases">
        <authorList>
            <person name="Cook R."/>
            <person name="Crisci M."/>
            <person name="Pye H."/>
            <person name="Adriaenssens E."/>
            <person name="Santini J."/>
        </authorList>
    </citation>
    <scope>NUCLEOTIDE SEQUENCE [LARGE SCALE GENOMIC DNA]</scope>
    <source>
        <strain evidence="1">Lak_Megaphage_Sonny</strain>
    </source>
</reference>
<keyword evidence="2" id="KW-1185">Reference proteome</keyword>
<protein>
    <submittedName>
        <fullName evidence="1">Uncharacterized protein</fullName>
    </submittedName>
</protein>